<dbReference type="AlphaFoldDB" id="X0TYV3"/>
<reference evidence="4" key="1">
    <citation type="journal article" date="2014" name="Front. Microbiol.">
        <title>High frequency of phylogenetically diverse reductive dehalogenase-homologous genes in deep subseafloor sedimentary metagenomes.</title>
        <authorList>
            <person name="Kawai M."/>
            <person name="Futagami T."/>
            <person name="Toyoda A."/>
            <person name="Takaki Y."/>
            <person name="Nishi S."/>
            <person name="Hori S."/>
            <person name="Arai W."/>
            <person name="Tsubouchi T."/>
            <person name="Morono Y."/>
            <person name="Uchiyama I."/>
            <person name="Ito T."/>
            <person name="Fujiyama A."/>
            <person name="Inagaki F."/>
            <person name="Takami H."/>
        </authorList>
    </citation>
    <scope>NUCLEOTIDE SEQUENCE</scope>
    <source>
        <strain evidence="4">Expedition CK06-06</strain>
    </source>
</reference>
<dbReference type="InterPro" id="IPR013783">
    <property type="entry name" value="Ig-like_fold"/>
</dbReference>
<dbReference type="Gene3D" id="1.10.287.130">
    <property type="match status" value="1"/>
</dbReference>
<keyword evidence="2" id="KW-0812">Transmembrane</keyword>
<dbReference type="EMBL" id="BARS01013090">
    <property type="protein sequence ID" value="GAF93317.1"/>
    <property type="molecule type" value="Genomic_DNA"/>
</dbReference>
<dbReference type="Pfam" id="PF07495">
    <property type="entry name" value="Y_Y_Y"/>
    <property type="match status" value="1"/>
</dbReference>
<keyword evidence="2" id="KW-1133">Transmembrane helix</keyword>
<comment type="caution">
    <text evidence="4">The sequence shown here is derived from an EMBL/GenBank/DDBJ whole genome shotgun (WGS) entry which is preliminary data.</text>
</comment>
<dbReference type="PANTHER" id="PTHR43547:SF2">
    <property type="entry name" value="HYBRID SIGNAL TRANSDUCTION HISTIDINE KINASE C"/>
    <property type="match status" value="1"/>
</dbReference>
<dbReference type="CDD" id="cd00082">
    <property type="entry name" value="HisKA"/>
    <property type="match status" value="1"/>
</dbReference>
<dbReference type="Gene3D" id="2.60.40.10">
    <property type="entry name" value="Immunoglobulins"/>
    <property type="match status" value="1"/>
</dbReference>
<accession>X0TYV3</accession>
<evidence type="ECO:0000256" key="2">
    <source>
        <dbReference type="SAM" id="Phobius"/>
    </source>
</evidence>
<protein>
    <recommendedName>
        <fullName evidence="3">Two component regulator three Y domain-containing protein</fullName>
    </recommendedName>
</protein>
<feature type="domain" description="Two component regulator three Y" evidence="3">
    <location>
        <begin position="1"/>
        <end position="54"/>
    </location>
</feature>
<feature type="non-terminal residue" evidence="4">
    <location>
        <position position="1"/>
    </location>
</feature>
<evidence type="ECO:0000256" key="1">
    <source>
        <dbReference type="ARBA" id="ARBA00022553"/>
    </source>
</evidence>
<dbReference type="InterPro" id="IPR003661">
    <property type="entry name" value="HisK_dim/P_dom"/>
</dbReference>
<proteinExistence type="predicted"/>
<keyword evidence="2" id="KW-0472">Membrane</keyword>
<gene>
    <name evidence="4" type="ORF">S01H1_22947</name>
</gene>
<feature type="non-terminal residue" evidence="4">
    <location>
        <position position="175"/>
    </location>
</feature>
<keyword evidence="1" id="KW-0597">Phosphoprotein</keyword>
<dbReference type="PANTHER" id="PTHR43547">
    <property type="entry name" value="TWO-COMPONENT HISTIDINE KINASE"/>
    <property type="match status" value="1"/>
</dbReference>
<sequence length="175" mass="20272">AYRLESLDEDWIDADHRRYAGYTSVPPGQYVFRLRGSNSDGEWNDEGIAIRIHVRPPWWATWWATTLCGLALSGLIVGYVVSQRRKIERERAIADRERTVRLSLQEVAKLKDELLADQQHLLGKRKAEVEERGRLIAELEEKNLELQQFNYTVSHDLKNPLVTIKGFLGLAREDM</sequence>
<dbReference type="InterPro" id="IPR036097">
    <property type="entry name" value="HisK_dim/P_sf"/>
</dbReference>
<name>X0TYV3_9ZZZZ</name>
<feature type="transmembrane region" description="Helical" evidence="2">
    <location>
        <begin position="60"/>
        <end position="81"/>
    </location>
</feature>
<organism evidence="4">
    <name type="scientific">marine sediment metagenome</name>
    <dbReference type="NCBI Taxonomy" id="412755"/>
    <lineage>
        <taxon>unclassified sequences</taxon>
        <taxon>metagenomes</taxon>
        <taxon>ecological metagenomes</taxon>
    </lineage>
</organism>
<evidence type="ECO:0000259" key="3">
    <source>
        <dbReference type="Pfam" id="PF07495"/>
    </source>
</evidence>
<dbReference type="GO" id="GO:0000155">
    <property type="term" value="F:phosphorelay sensor kinase activity"/>
    <property type="evidence" value="ECO:0007669"/>
    <property type="project" value="InterPro"/>
</dbReference>
<dbReference type="SUPFAM" id="SSF47384">
    <property type="entry name" value="Homodimeric domain of signal transducing histidine kinase"/>
    <property type="match status" value="1"/>
</dbReference>
<dbReference type="InterPro" id="IPR011123">
    <property type="entry name" value="Y_Y_Y"/>
</dbReference>
<evidence type="ECO:0000313" key="4">
    <source>
        <dbReference type="EMBL" id="GAF93317.1"/>
    </source>
</evidence>